<accession>R7V9F2</accession>
<protein>
    <recommendedName>
        <fullName evidence="1">Farnesoic acid O-methyl transferase domain-containing protein</fullName>
    </recommendedName>
</protein>
<reference evidence="2 4" key="2">
    <citation type="journal article" date="2013" name="Nature">
        <title>Insights into bilaterian evolution from three spiralian genomes.</title>
        <authorList>
            <person name="Simakov O."/>
            <person name="Marletaz F."/>
            <person name="Cho S.J."/>
            <person name="Edsinger-Gonzales E."/>
            <person name="Havlak P."/>
            <person name="Hellsten U."/>
            <person name="Kuo D.H."/>
            <person name="Larsson T."/>
            <person name="Lv J."/>
            <person name="Arendt D."/>
            <person name="Savage R."/>
            <person name="Osoegawa K."/>
            <person name="de Jong P."/>
            <person name="Grimwood J."/>
            <person name="Chapman J.A."/>
            <person name="Shapiro H."/>
            <person name="Aerts A."/>
            <person name="Otillar R.P."/>
            <person name="Terry A.Y."/>
            <person name="Boore J.L."/>
            <person name="Grigoriev I.V."/>
            <person name="Lindberg D.R."/>
            <person name="Seaver E.C."/>
            <person name="Weisblat D.A."/>
            <person name="Putnam N.H."/>
            <person name="Rokhsar D.S."/>
        </authorList>
    </citation>
    <scope>NUCLEOTIDE SEQUENCE</scope>
    <source>
        <strain evidence="2 4">I ESC-2004</strain>
    </source>
</reference>
<evidence type="ECO:0000313" key="2">
    <source>
        <dbReference type="EMBL" id="ELU12991.1"/>
    </source>
</evidence>
<dbReference type="OMA" id="ANERTTH"/>
<dbReference type="Proteomes" id="UP000014760">
    <property type="component" value="Unassembled WGS sequence"/>
</dbReference>
<evidence type="ECO:0000313" key="4">
    <source>
        <dbReference type="Proteomes" id="UP000014760"/>
    </source>
</evidence>
<dbReference type="HOGENOM" id="CLU_1656490_0_0_1"/>
<dbReference type="PANTHER" id="PTHR36695">
    <property type="entry name" value="AGAP008648-PA"/>
    <property type="match status" value="1"/>
</dbReference>
<dbReference type="InterPro" id="IPR022041">
    <property type="entry name" value="Methyltransf_FA"/>
</dbReference>
<reference evidence="4" key="1">
    <citation type="submission" date="2012-12" db="EMBL/GenBank/DDBJ databases">
        <authorList>
            <person name="Hellsten U."/>
            <person name="Grimwood J."/>
            <person name="Chapman J.A."/>
            <person name="Shapiro H."/>
            <person name="Aerts A."/>
            <person name="Otillar R.P."/>
            <person name="Terry A.Y."/>
            <person name="Boore J.L."/>
            <person name="Simakov O."/>
            <person name="Marletaz F."/>
            <person name="Cho S.-J."/>
            <person name="Edsinger-Gonzales E."/>
            <person name="Havlak P."/>
            <person name="Kuo D.-H."/>
            <person name="Larsson T."/>
            <person name="Lv J."/>
            <person name="Arendt D."/>
            <person name="Savage R."/>
            <person name="Osoegawa K."/>
            <person name="de Jong P."/>
            <person name="Lindberg D.R."/>
            <person name="Seaver E.C."/>
            <person name="Weisblat D.A."/>
            <person name="Putnam N.H."/>
            <person name="Grigoriev I.V."/>
            <person name="Rokhsar D.S."/>
        </authorList>
    </citation>
    <scope>NUCLEOTIDE SEQUENCE</scope>
    <source>
        <strain evidence="4">I ESC-2004</strain>
    </source>
</reference>
<feature type="non-terminal residue" evidence="2">
    <location>
        <position position="160"/>
    </location>
</feature>
<reference evidence="3" key="3">
    <citation type="submission" date="2015-06" db="UniProtKB">
        <authorList>
            <consortium name="EnsemblMetazoa"/>
        </authorList>
    </citation>
    <scope>IDENTIFICATION</scope>
</reference>
<dbReference type="Pfam" id="PF12248">
    <property type="entry name" value="Methyltransf_FA"/>
    <property type="match status" value="1"/>
</dbReference>
<dbReference type="PANTHER" id="PTHR36695:SF12">
    <property type="entry name" value="AGAP008648-PA"/>
    <property type="match status" value="1"/>
</dbReference>
<dbReference type="EMBL" id="AMQN01005259">
    <property type="status" value="NOT_ANNOTATED_CDS"/>
    <property type="molecule type" value="Genomic_DNA"/>
</dbReference>
<evidence type="ECO:0000259" key="1">
    <source>
        <dbReference type="Pfam" id="PF12248"/>
    </source>
</evidence>
<proteinExistence type="predicted"/>
<dbReference type="OrthoDB" id="6114996at2759"/>
<gene>
    <name evidence="2" type="ORF">CAPTEDRAFT_114616</name>
</gene>
<dbReference type="AlphaFoldDB" id="R7V9F2"/>
<dbReference type="EnsemblMetazoa" id="CapteT114616">
    <property type="protein sequence ID" value="CapteP114616"/>
    <property type="gene ID" value="CapteG114616"/>
</dbReference>
<sequence length="160" mass="17876">MFTQIALFLGYRFRLSTPDDLDDLAYGYYEVTPSKGHFLFSASACNDIHLALAEEPGVYSANAYEIVIGGWENTQSVDLVSDDHLPQTPDQATLETPSILDCAEVRQFWVQWDDGLITVGDGFDVGFSPLLSWQDDDAHDVNYVTLSTGWGAEGEWRIEE</sequence>
<dbReference type="STRING" id="283909.R7V9F2"/>
<feature type="domain" description="Farnesoic acid O-methyl transferase" evidence="1">
    <location>
        <begin position="23"/>
        <end position="159"/>
    </location>
</feature>
<name>R7V9F2_CAPTE</name>
<keyword evidence="4" id="KW-1185">Reference proteome</keyword>
<organism evidence="2">
    <name type="scientific">Capitella teleta</name>
    <name type="common">Polychaete worm</name>
    <dbReference type="NCBI Taxonomy" id="283909"/>
    <lineage>
        <taxon>Eukaryota</taxon>
        <taxon>Metazoa</taxon>
        <taxon>Spiralia</taxon>
        <taxon>Lophotrochozoa</taxon>
        <taxon>Annelida</taxon>
        <taxon>Polychaeta</taxon>
        <taxon>Sedentaria</taxon>
        <taxon>Scolecida</taxon>
        <taxon>Capitellidae</taxon>
        <taxon>Capitella</taxon>
    </lineage>
</organism>
<dbReference type="EMBL" id="KB295566">
    <property type="protein sequence ID" value="ELU12991.1"/>
    <property type="molecule type" value="Genomic_DNA"/>
</dbReference>
<evidence type="ECO:0000313" key="3">
    <source>
        <dbReference type="EnsemblMetazoa" id="CapteP114616"/>
    </source>
</evidence>